<keyword evidence="2" id="KW-1185">Reference proteome</keyword>
<dbReference type="OrthoDB" id="8909828at2"/>
<sequence>MTTITIVLTDLPKGRGVTVQTDAGVPCVGQPRTPAEALAMDLLRTCSRQADSVQYGLASATLQGELIQAQAAEAA</sequence>
<dbReference type="AlphaFoldDB" id="A1VPK3"/>
<proteinExistence type="predicted"/>
<evidence type="ECO:0000313" key="1">
    <source>
        <dbReference type="EMBL" id="ABM37581.1"/>
    </source>
</evidence>
<dbReference type="EMBL" id="CP000529">
    <property type="protein sequence ID" value="ABM37581.1"/>
    <property type="molecule type" value="Genomic_DNA"/>
</dbReference>
<name>A1VPK3_POLNA</name>
<dbReference type="HOGENOM" id="CLU_2667946_0_0_4"/>
<organism evidence="1 2">
    <name type="scientific">Polaromonas naphthalenivorans (strain CJ2)</name>
    <dbReference type="NCBI Taxonomy" id="365044"/>
    <lineage>
        <taxon>Bacteria</taxon>
        <taxon>Pseudomonadati</taxon>
        <taxon>Pseudomonadota</taxon>
        <taxon>Betaproteobacteria</taxon>
        <taxon>Burkholderiales</taxon>
        <taxon>Comamonadaceae</taxon>
        <taxon>Polaromonas</taxon>
    </lineage>
</organism>
<dbReference type="KEGG" id="pna:Pnap_2273"/>
<protein>
    <submittedName>
        <fullName evidence="1">Uncharacterized protein</fullName>
    </submittedName>
</protein>
<dbReference type="Proteomes" id="UP000000644">
    <property type="component" value="Chromosome"/>
</dbReference>
<reference evidence="2" key="1">
    <citation type="journal article" date="2009" name="Environ. Microbiol.">
        <title>The genome of Polaromonas naphthalenivorans strain CJ2, isolated from coal tar-contaminated sediment, reveals physiological and metabolic versatility and evolution through extensive horizontal gene transfer.</title>
        <authorList>
            <person name="Yagi J.M."/>
            <person name="Sims D."/>
            <person name="Brettin T."/>
            <person name="Bruce D."/>
            <person name="Madsen E.L."/>
        </authorList>
    </citation>
    <scope>NUCLEOTIDE SEQUENCE [LARGE SCALE GENOMIC DNA]</scope>
    <source>
        <strain evidence="2">CJ2</strain>
    </source>
</reference>
<evidence type="ECO:0000313" key="2">
    <source>
        <dbReference type="Proteomes" id="UP000000644"/>
    </source>
</evidence>
<accession>A1VPK3</accession>
<dbReference type="STRING" id="365044.Pnap_2273"/>
<dbReference type="RefSeq" id="WP_011801659.1">
    <property type="nucleotide sequence ID" value="NC_008781.1"/>
</dbReference>
<gene>
    <name evidence="1" type="ordered locus">Pnap_2273</name>
</gene>